<dbReference type="Gene3D" id="3.30.1370.50">
    <property type="entry name" value="R3H-like domain"/>
    <property type="match status" value="1"/>
</dbReference>
<keyword evidence="1" id="KW-0677">Repeat</keyword>
<evidence type="ECO:0000313" key="5">
    <source>
        <dbReference type="Proteomes" id="UP001213000"/>
    </source>
</evidence>
<name>A0AAD5VQA9_9AGAR</name>
<evidence type="ECO:0000256" key="1">
    <source>
        <dbReference type="ARBA" id="ARBA00022737"/>
    </source>
</evidence>
<dbReference type="SUPFAM" id="SSF82708">
    <property type="entry name" value="R3H domain"/>
    <property type="match status" value="1"/>
</dbReference>
<feature type="compositionally biased region" description="Basic and acidic residues" evidence="2">
    <location>
        <begin position="662"/>
        <end position="674"/>
    </location>
</feature>
<feature type="domain" description="Nephrocystin 3-like N-terminal" evidence="3">
    <location>
        <begin position="264"/>
        <end position="414"/>
    </location>
</feature>
<dbReference type="InterPro" id="IPR056884">
    <property type="entry name" value="NPHP3-like_N"/>
</dbReference>
<dbReference type="GO" id="GO:0003676">
    <property type="term" value="F:nucleic acid binding"/>
    <property type="evidence" value="ECO:0007669"/>
    <property type="project" value="InterPro"/>
</dbReference>
<dbReference type="Pfam" id="PF24883">
    <property type="entry name" value="NPHP3_N"/>
    <property type="match status" value="1"/>
</dbReference>
<protein>
    <recommendedName>
        <fullName evidence="3">Nephrocystin 3-like N-terminal domain-containing protein</fullName>
    </recommendedName>
</protein>
<evidence type="ECO:0000313" key="4">
    <source>
        <dbReference type="EMBL" id="KAJ3566534.1"/>
    </source>
</evidence>
<dbReference type="EMBL" id="JANIEX010000480">
    <property type="protein sequence ID" value="KAJ3566534.1"/>
    <property type="molecule type" value="Genomic_DNA"/>
</dbReference>
<feature type="compositionally biased region" description="Polar residues" evidence="2">
    <location>
        <begin position="632"/>
        <end position="649"/>
    </location>
</feature>
<organism evidence="4 5">
    <name type="scientific">Leucocoprinus birnbaumii</name>
    <dbReference type="NCBI Taxonomy" id="56174"/>
    <lineage>
        <taxon>Eukaryota</taxon>
        <taxon>Fungi</taxon>
        <taxon>Dikarya</taxon>
        <taxon>Basidiomycota</taxon>
        <taxon>Agaricomycotina</taxon>
        <taxon>Agaricomycetes</taxon>
        <taxon>Agaricomycetidae</taxon>
        <taxon>Agaricales</taxon>
        <taxon>Agaricineae</taxon>
        <taxon>Agaricaceae</taxon>
        <taxon>Leucocoprinus</taxon>
    </lineage>
</organism>
<accession>A0AAD5VQA9</accession>
<dbReference type="Proteomes" id="UP001213000">
    <property type="component" value="Unassembled WGS sequence"/>
</dbReference>
<evidence type="ECO:0000259" key="3">
    <source>
        <dbReference type="Pfam" id="PF24883"/>
    </source>
</evidence>
<evidence type="ECO:0000256" key="2">
    <source>
        <dbReference type="SAM" id="MobiDB-lite"/>
    </source>
</evidence>
<keyword evidence="5" id="KW-1185">Reference proteome</keyword>
<gene>
    <name evidence="4" type="ORF">NP233_g6937</name>
</gene>
<feature type="compositionally biased region" description="Polar residues" evidence="2">
    <location>
        <begin position="23"/>
        <end position="42"/>
    </location>
</feature>
<reference evidence="4" key="1">
    <citation type="submission" date="2022-07" db="EMBL/GenBank/DDBJ databases">
        <title>Genome Sequence of Leucocoprinus birnbaumii.</title>
        <authorList>
            <person name="Buettner E."/>
        </authorList>
    </citation>
    <scope>NUCLEOTIDE SEQUENCE</scope>
    <source>
        <strain evidence="4">VT141</strain>
    </source>
</reference>
<dbReference type="AlphaFoldDB" id="A0AAD5VQA9"/>
<feature type="region of interest" description="Disordered" evidence="2">
    <location>
        <begin position="1"/>
        <end position="89"/>
    </location>
</feature>
<comment type="caution">
    <text evidence="4">The sequence shown here is derived from an EMBL/GenBank/DDBJ whole genome shotgun (WGS) entry which is preliminary data.</text>
</comment>
<feature type="compositionally biased region" description="Polar residues" evidence="2">
    <location>
        <begin position="53"/>
        <end position="89"/>
    </location>
</feature>
<dbReference type="InterPro" id="IPR036867">
    <property type="entry name" value="R3H_dom_sf"/>
</dbReference>
<proteinExistence type="predicted"/>
<sequence length="711" mass="78616">MTVTPLVVMPSTGILDDERIPPHSNSPATEINQSSHSSTPIQVQPAIDVRSVSPGSECSSPHTFQSLPSTVLSPNSNGISNGGTQPITPSLSSFRTDRLVIEALKEEDKAYVLKSGTLMEAFINAGSQTRLSLPLDNPDRNLLLYQCCAYYRLELKVDAKSGSIHIYSTPTSHIPALTISELISLDFPEHRLSSPVSQTPTPESTGAHENPYLDIAASRTVFAFEPILQKPQSSVLDHVRLTGLPKEPPLSRPSDRLTAIRRARGWLREPRLYYLYYLWGLQGVGKTAVVKDIAHIGMTCGEVSLVIFTSHRPHSHSPGCRLLSFIAGEIARRDPLYENYFAGLMKEHPNLHETDISRQFELLIALPFGPRAAHAPLDHPRLMVIDDIDACDHGFALLECISRFQSADSSLQLLWAVSAKSEPPVFVSLLTVSKSLIVEIPSQFHSIEQTSEAFLLLQFQQIRDLHRIDEPWPSYEILLQLSDVITGSIDLASLIIRYIRDPLIGDPRFQLQRMLNILASATTAKFVIQTALLDLLYLDVMHRIPLDKYPTVKRILEAQDLSGDSSSTQTLAETCISLLISENDAYNGLRYLHPVLDIPSLEDSAHTRIKAYDRSFSSFLTDPRRSGDYLIDTSNPGQLPTAQSPTTPGRSPAAWDVSSKTDGNDDAREPEKIQSKPIAPDSSALSATIGWDDQAARIFPKFGAWIMALRA</sequence>
<feature type="region of interest" description="Disordered" evidence="2">
    <location>
        <begin position="630"/>
        <end position="683"/>
    </location>
</feature>